<dbReference type="EnsemblMetazoa" id="RPRC004412-RA">
    <property type="protein sequence ID" value="RPRC004412-PA"/>
    <property type="gene ID" value="RPRC004412"/>
</dbReference>
<protein>
    <recommendedName>
        <fullName evidence="4">Phosphoglycolate/pyridoxal phosphate phosphatase family</fullName>
    </recommendedName>
</protein>
<dbReference type="HOGENOM" id="CLU_043473_0_1_1"/>
<dbReference type="eggNOG" id="KOG2882">
    <property type="taxonomic scope" value="Eukaryota"/>
</dbReference>
<dbReference type="InterPro" id="IPR006357">
    <property type="entry name" value="HAD-SF_hydro_IIA"/>
</dbReference>
<dbReference type="OMA" id="GHISYTK"/>
<dbReference type="FunCoup" id="T1HK39">
    <property type="interactions" value="1006"/>
</dbReference>
<dbReference type="EMBL" id="ACPB03017499">
    <property type="status" value="NOT_ANNOTATED_CDS"/>
    <property type="molecule type" value="Genomic_DNA"/>
</dbReference>
<dbReference type="PANTHER" id="PTHR19288:SF93">
    <property type="entry name" value="FI11325P-RELATED"/>
    <property type="match status" value="1"/>
</dbReference>
<dbReference type="InterPro" id="IPR036412">
    <property type="entry name" value="HAD-like_sf"/>
</dbReference>
<dbReference type="Proteomes" id="UP000015103">
    <property type="component" value="Unassembled WGS sequence"/>
</dbReference>
<evidence type="ECO:0000313" key="3">
    <source>
        <dbReference type="Proteomes" id="UP000015103"/>
    </source>
</evidence>
<dbReference type="GO" id="GO:0016791">
    <property type="term" value="F:phosphatase activity"/>
    <property type="evidence" value="ECO:0007669"/>
    <property type="project" value="InterPro"/>
</dbReference>
<dbReference type="GO" id="GO:0005737">
    <property type="term" value="C:cytoplasm"/>
    <property type="evidence" value="ECO:0007669"/>
    <property type="project" value="TreeGrafter"/>
</dbReference>
<dbReference type="InterPro" id="IPR023214">
    <property type="entry name" value="HAD_sf"/>
</dbReference>
<dbReference type="NCBIfam" id="TIGR01460">
    <property type="entry name" value="HAD-SF-IIA"/>
    <property type="match status" value="1"/>
</dbReference>
<dbReference type="InterPro" id="IPR006349">
    <property type="entry name" value="PGP_euk"/>
</dbReference>
<reference evidence="2" key="1">
    <citation type="submission" date="2015-05" db="UniProtKB">
        <authorList>
            <consortium name="EnsemblMetazoa"/>
        </authorList>
    </citation>
    <scope>IDENTIFICATION</scope>
</reference>
<dbReference type="AlphaFoldDB" id="T1HK39"/>
<keyword evidence="3" id="KW-1185">Reference proteome</keyword>
<evidence type="ECO:0008006" key="4">
    <source>
        <dbReference type="Google" id="ProtNLM"/>
    </source>
</evidence>
<evidence type="ECO:0000256" key="1">
    <source>
        <dbReference type="ARBA" id="ARBA00022801"/>
    </source>
</evidence>
<accession>T1HK39</accession>
<proteinExistence type="predicted"/>
<dbReference type="SUPFAM" id="SSF56784">
    <property type="entry name" value="HAD-like"/>
    <property type="match status" value="1"/>
</dbReference>
<sequence>MITSAWLTAVYMKSLNFNKKAYLIGRKAIADELNEVGIECFGFGPDHYSPGTTVEEHIAINPDVAAVIVGHDIDFSFPKMIKACNFLSDPNCLFIGTNLDPSLPLPGNKTAPGAGSFVKAIETASGREPVVVGKPSKIAVDEVLKSKGLNPRRALMIGDRCTTDIAFGNTCSMHTLLVLTGIDTLEMAEEHERNQKSQLVPTFYADSIADLLKLIDNGLQKQ</sequence>
<keyword evidence="1" id="KW-0378">Hydrolase</keyword>
<dbReference type="Pfam" id="PF13242">
    <property type="entry name" value="Hydrolase_like"/>
    <property type="match status" value="1"/>
</dbReference>
<dbReference type="InParanoid" id="T1HK39"/>
<dbReference type="NCBIfam" id="TIGR01452">
    <property type="entry name" value="PGP_euk"/>
    <property type="match status" value="1"/>
</dbReference>
<dbReference type="STRING" id="13249.T1HK39"/>
<dbReference type="PANTHER" id="PTHR19288">
    <property type="entry name" value="4-NITROPHENYLPHOSPHATASE-RELATED"/>
    <property type="match status" value="1"/>
</dbReference>
<organism evidence="2 3">
    <name type="scientific">Rhodnius prolixus</name>
    <name type="common">Triatomid bug</name>
    <dbReference type="NCBI Taxonomy" id="13249"/>
    <lineage>
        <taxon>Eukaryota</taxon>
        <taxon>Metazoa</taxon>
        <taxon>Ecdysozoa</taxon>
        <taxon>Arthropoda</taxon>
        <taxon>Hexapoda</taxon>
        <taxon>Insecta</taxon>
        <taxon>Pterygota</taxon>
        <taxon>Neoptera</taxon>
        <taxon>Paraneoptera</taxon>
        <taxon>Hemiptera</taxon>
        <taxon>Heteroptera</taxon>
        <taxon>Panheteroptera</taxon>
        <taxon>Cimicomorpha</taxon>
        <taxon>Reduviidae</taxon>
        <taxon>Triatominae</taxon>
        <taxon>Rhodnius</taxon>
    </lineage>
</organism>
<dbReference type="VEuPathDB" id="VectorBase:RPRC004412"/>
<name>T1HK39_RHOPR</name>
<evidence type="ECO:0000313" key="2">
    <source>
        <dbReference type="EnsemblMetazoa" id="RPRC004412-PA"/>
    </source>
</evidence>
<dbReference type="Gene3D" id="3.40.50.1000">
    <property type="entry name" value="HAD superfamily/HAD-like"/>
    <property type="match status" value="2"/>
</dbReference>